<evidence type="ECO:0000256" key="1">
    <source>
        <dbReference type="ARBA" id="ARBA00022676"/>
    </source>
</evidence>
<keyword evidence="1" id="KW-0328">Glycosyltransferase</keyword>
<sequence length="358" mass="40071">MMFNLLTFVAFFSVLILSCNTTTYVVDVDRVNKEKPLFNSQDGEQEFTYNYNPTFLPVYSDGKLTNYGIIVRSQDTDGTEYGTNPSVMTFAQLESEFLTPEELDFTTIKKDSVIFESQGEKESFGVEDPRVVYCEKNGMYYLLYSAVEKYQNGTVISRLALATATTSPTKAGGWTRRGPLFPEIGWSKSGALLIRDEAPHYLFFGDSSNHKGLQYAVSSDLFSYQIQEGIWLELREGKFDSYLVEAGPLPMKLSDGNYLLIYNAAKEHPSQKPGYNLIYQPGFVILDKDDPSKILQRSDSPIMTPTLGWETGDKPWLGLTPNVIFIEAMYPLGFDSFLVFYGAADSVVGAAVVTVSIQ</sequence>
<reference evidence="4" key="1">
    <citation type="submission" date="2022-08" db="EMBL/GenBank/DDBJ databases">
        <title>Novel sulphate-reducing endosymbionts in the free-living metamonad Anaeramoeba.</title>
        <authorList>
            <person name="Jerlstrom-Hultqvist J."/>
            <person name="Cepicka I."/>
            <person name="Gallot-Lavallee L."/>
            <person name="Salas-Leiva D."/>
            <person name="Curtis B.A."/>
            <person name="Zahonova K."/>
            <person name="Pipaliya S."/>
            <person name="Dacks J."/>
            <person name="Roger A.J."/>
        </authorList>
    </citation>
    <scope>NUCLEOTIDE SEQUENCE</scope>
    <source>
        <strain evidence="4">Busselton2</strain>
    </source>
</reference>
<organism evidence="4 5">
    <name type="scientific">Anaeramoeba flamelloides</name>
    <dbReference type="NCBI Taxonomy" id="1746091"/>
    <lineage>
        <taxon>Eukaryota</taxon>
        <taxon>Metamonada</taxon>
        <taxon>Anaeramoebidae</taxon>
        <taxon>Anaeramoeba</taxon>
    </lineage>
</organism>
<dbReference type="AlphaFoldDB" id="A0AAV7YE15"/>
<gene>
    <name evidence="4" type="ORF">M0812_28239</name>
</gene>
<evidence type="ECO:0000256" key="2">
    <source>
        <dbReference type="ARBA" id="ARBA00022679"/>
    </source>
</evidence>
<name>A0AAV7YE15_9EUKA</name>
<dbReference type="SUPFAM" id="SSF75005">
    <property type="entry name" value="Arabinanase/levansucrase/invertase"/>
    <property type="match status" value="1"/>
</dbReference>
<dbReference type="PANTHER" id="PTHR34106">
    <property type="entry name" value="GLYCOSIDASE"/>
    <property type="match status" value="1"/>
</dbReference>
<dbReference type="InterPro" id="IPR023296">
    <property type="entry name" value="Glyco_hydro_beta-prop_sf"/>
</dbReference>
<feature type="chain" id="PRO_5043563655" evidence="3">
    <location>
        <begin position="22"/>
        <end position="358"/>
    </location>
</feature>
<dbReference type="EMBL" id="JANTQA010000070">
    <property type="protein sequence ID" value="KAJ3425793.1"/>
    <property type="molecule type" value="Genomic_DNA"/>
</dbReference>
<dbReference type="Proteomes" id="UP001146793">
    <property type="component" value="Unassembled WGS sequence"/>
</dbReference>
<dbReference type="InterPro" id="IPR007184">
    <property type="entry name" value="Mannoside_phosphorylase"/>
</dbReference>
<evidence type="ECO:0000313" key="5">
    <source>
        <dbReference type="Proteomes" id="UP001146793"/>
    </source>
</evidence>
<dbReference type="GO" id="GO:0016757">
    <property type="term" value="F:glycosyltransferase activity"/>
    <property type="evidence" value="ECO:0007669"/>
    <property type="project" value="UniProtKB-KW"/>
</dbReference>
<keyword evidence="2" id="KW-0808">Transferase</keyword>
<feature type="signal peptide" evidence="3">
    <location>
        <begin position="1"/>
        <end position="21"/>
    </location>
</feature>
<keyword evidence="3" id="KW-0732">Signal</keyword>
<accession>A0AAV7YE15</accession>
<proteinExistence type="predicted"/>
<evidence type="ECO:0000256" key="3">
    <source>
        <dbReference type="SAM" id="SignalP"/>
    </source>
</evidence>
<dbReference type="Gene3D" id="2.115.10.20">
    <property type="entry name" value="Glycosyl hydrolase domain, family 43"/>
    <property type="match status" value="1"/>
</dbReference>
<evidence type="ECO:0000313" key="4">
    <source>
        <dbReference type="EMBL" id="KAJ3425793.1"/>
    </source>
</evidence>
<comment type="caution">
    <text evidence="4">The sequence shown here is derived from an EMBL/GenBank/DDBJ whole genome shotgun (WGS) entry which is preliminary data.</text>
</comment>
<dbReference type="PANTHER" id="PTHR34106:SF5">
    <property type="entry name" value="GLYCOSIDASE"/>
    <property type="match status" value="1"/>
</dbReference>
<protein>
    <submittedName>
        <fullName evidence="4">Uncharacterized protein</fullName>
    </submittedName>
</protein>
<dbReference type="Pfam" id="PF04041">
    <property type="entry name" value="Glyco_hydro_130"/>
    <property type="match status" value="1"/>
</dbReference>